<dbReference type="InterPro" id="IPR003593">
    <property type="entry name" value="AAA+_ATPase"/>
</dbReference>
<dbReference type="FunFam" id="3.40.50.300:FF:000224">
    <property type="entry name" value="Energy-coupling factor transporter ATP-binding protein EcfA"/>
    <property type="match status" value="1"/>
</dbReference>
<dbReference type="InterPro" id="IPR015856">
    <property type="entry name" value="ABC_transpr_CbiO/EcfA_su"/>
</dbReference>
<dbReference type="InterPro" id="IPR003439">
    <property type="entry name" value="ABC_transporter-like_ATP-bd"/>
</dbReference>
<evidence type="ECO:0000256" key="1">
    <source>
        <dbReference type="ARBA" id="ARBA00004202"/>
    </source>
</evidence>
<dbReference type="AlphaFoldDB" id="A0A917PZQ7"/>
<keyword evidence="6 10" id="KW-0067">ATP-binding</keyword>
<name>A0A917PZQ7_9BACI</name>
<reference evidence="10" key="1">
    <citation type="journal article" date="2014" name="Int. J. Syst. Evol. Microbiol.">
        <title>Complete genome sequence of Corynebacterium casei LMG S-19264T (=DSM 44701T), isolated from a smear-ripened cheese.</title>
        <authorList>
            <consortium name="US DOE Joint Genome Institute (JGI-PGF)"/>
            <person name="Walter F."/>
            <person name="Albersmeier A."/>
            <person name="Kalinowski J."/>
            <person name="Ruckert C."/>
        </authorList>
    </citation>
    <scope>NUCLEOTIDE SEQUENCE</scope>
    <source>
        <strain evidence="10">JCM 12580</strain>
    </source>
</reference>
<feature type="domain" description="ABC transporter" evidence="9">
    <location>
        <begin position="4"/>
        <end position="245"/>
    </location>
</feature>
<evidence type="ECO:0000256" key="5">
    <source>
        <dbReference type="ARBA" id="ARBA00022741"/>
    </source>
</evidence>
<keyword evidence="5" id="KW-0547">Nucleotide-binding</keyword>
<reference evidence="10" key="2">
    <citation type="submission" date="2020-09" db="EMBL/GenBank/DDBJ databases">
        <authorList>
            <person name="Sun Q."/>
            <person name="Ohkuma M."/>
        </authorList>
    </citation>
    <scope>NUCLEOTIDE SEQUENCE</scope>
    <source>
        <strain evidence="10">JCM 12580</strain>
    </source>
</reference>
<dbReference type="EMBL" id="BMNQ01000044">
    <property type="protein sequence ID" value="GGK02337.1"/>
    <property type="molecule type" value="Genomic_DNA"/>
</dbReference>
<dbReference type="GO" id="GO:0043190">
    <property type="term" value="C:ATP-binding cassette (ABC) transporter complex"/>
    <property type="evidence" value="ECO:0007669"/>
    <property type="project" value="TreeGrafter"/>
</dbReference>
<comment type="caution">
    <text evidence="10">The sequence shown here is derived from an EMBL/GenBank/DDBJ whole genome shotgun (WGS) entry which is preliminary data.</text>
</comment>
<keyword evidence="11" id="KW-1185">Reference proteome</keyword>
<dbReference type="InterPro" id="IPR050095">
    <property type="entry name" value="ECF_ABC_transporter_ATP-bd"/>
</dbReference>
<dbReference type="RefSeq" id="WP_188633518.1">
    <property type="nucleotide sequence ID" value="NZ_BMNQ01000044.1"/>
</dbReference>
<dbReference type="Proteomes" id="UP000658382">
    <property type="component" value="Unassembled WGS sequence"/>
</dbReference>
<dbReference type="SUPFAM" id="SSF52540">
    <property type="entry name" value="P-loop containing nucleoside triphosphate hydrolases"/>
    <property type="match status" value="1"/>
</dbReference>
<evidence type="ECO:0000313" key="11">
    <source>
        <dbReference type="Proteomes" id="UP000658382"/>
    </source>
</evidence>
<keyword evidence="4" id="KW-1003">Cell membrane</keyword>
<evidence type="ECO:0000313" key="10">
    <source>
        <dbReference type="EMBL" id="GGK02337.1"/>
    </source>
</evidence>
<dbReference type="GO" id="GO:0016887">
    <property type="term" value="F:ATP hydrolysis activity"/>
    <property type="evidence" value="ECO:0007669"/>
    <property type="project" value="InterPro"/>
</dbReference>
<dbReference type="Gene3D" id="3.40.50.300">
    <property type="entry name" value="P-loop containing nucleotide triphosphate hydrolases"/>
    <property type="match status" value="1"/>
</dbReference>
<evidence type="ECO:0000256" key="4">
    <source>
        <dbReference type="ARBA" id="ARBA00022475"/>
    </source>
</evidence>
<sequence>MSYIELRNISYKYPLSKANVLKNISYSFEKGNLYGIIGSNNSGKTTLCNLIKGLIPEFYEGELYGEVLIEGKDVRKWDSNILATSIGYIFQNPFSQISGIKETVFEEIALGLENLGIKEDEIIDRVIDVIKLLNITDLAKKNPNELSGGQRQRVAFASIVAMNNDILVIDEPTSQLDPQGTIEIFDIINKLKQQGKTIFLVEHKIDLIAEYADEVLVIDEGELKHWGKTNEILANKDLLNRGINLPQVALLSHEMENINEPFDQFAITKAEAKKQIAKRWG</sequence>
<keyword evidence="3" id="KW-0813">Transport</keyword>
<dbReference type="PANTHER" id="PTHR43553">
    <property type="entry name" value="HEAVY METAL TRANSPORTER"/>
    <property type="match status" value="1"/>
</dbReference>
<dbReference type="Pfam" id="PF00005">
    <property type="entry name" value="ABC_tran"/>
    <property type="match status" value="1"/>
</dbReference>
<dbReference type="InterPro" id="IPR027417">
    <property type="entry name" value="P-loop_NTPase"/>
</dbReference>
<protein>
    <submittedName>
        <fullName evidence="10">ABC transporter ATP-binding protein</fullName>
    </submittedName>
</protein>
<accession>A0A917PZQ7</accession>
<dbReference type="PROSITE" id="PS50893">
    <property type="entry name" value="ABC_TRANSPORTER_2"/>
    <property type="match status" value="1"/>
</dbReference>
<dbReference type="GO" id="GO:0042626">
    <property type="term" value="F:ATPase-coupled transmembrane transporter activity"/>
    <property type="evidence" value="ECO:0007669"/>
    <property type="project" value="TreeGrafter"/>
</dbReference>
<dbReference type="SMART" id="SM00382">
    <property type="entry name" value="AAA"/>
    <property type="match status" value="1"/>
</dbReference>
<evidence type="ECO:0000256" key="7">
    <source>
        <dbReference type="ARBA" id="ARBA00022967"/>
    </source>
</evidence>
<proteinExistence type="inferred from homology"/>
<dbReference type="CDD" id="cd03225">
    <property type="entry name" value="ABC_cobalt_CbiO_domain1"/>
    <property type="match status" value="1"/>
</dbReference>
<comment type="subcellular location">
    <subcellularLocation>
        <location evidence="1">Cell membrane</location>
        <topology evidence="1">Peripheral membrane protein</topology>
    </subcellularLocation>
</comment>
<evidence type="ECO:0000256" key="3">
    <source>
        <dbReference type="ARBA" id="ARBA00022448"/>
    </source>
</evidence>
<dbReference type="PANTHER" id="PTHR43553:SF24">
    <property type="entry name" value="ENERGY-COUPLING FACTOR TRANSPORTER ATP-BINDING PROTEIN ECFA1"/>
    <property type="match status" value="1"/>
</dbReference>
<dbReference type="GO" id="GO:0015087">
    <property type="term" value="F:cobalt ion transmembrane transporter activity"/>
    <property type="evidence" value="ECO:0007669"/>
    <property type="project" value="UniProtKB-ARBA"/>
</dbReference>
<comment type="similarity">
    <text evidence="2">Belongs to the ABC transporter superfamily.</text>
</comment>
<dbReference type="PROSITE" id="PS00211">
    <property type="entry name" value="ABC_TRANSPORTER_1"/>
    <property type="match status" value="1"/>
</dbReference>
<evidence type="ECO:0000259" key="9">
    <source>
        <dbReference type="PROSITE" id="PS50893"/>
    </source>
</evidence>
<keyword evidence="8" id="KW-0472">Membrane</keyword>
<evidence type="ECO:0000256" key="8">
    <source>
        <dbReference type="ARBA" id="ARBA00023136"/>
    </source>
</evidence>
<dbReference type="GO" id="GO:0005524">
    <property type="term" value="F:ATP binding"/>
    <property type="evidence" value="ECO:0007669"/>
    <property type="project" value="UniProtKB-KW"/>
</dbReference>
<gene>
    <name evidence="10" type="ORF">GCM10007063_25810</name>
</gene>
<keyword evidence="7" id="KW-1278">Translocase</keyword>
<evidence type="ECO:0000256" key="2">
    <source>
        <dbReference type="ARBA" id="ARBA00005417"/>
    </source>
</evidence>
<evidence type="ECO:0000256" key="6">
    <source>
        <dbReference type="ARBA" id="ARBA00022840"/>
    </source>
</evidence>
<dbReference type="InterPro" id="IPR017871">
    <property type="entry name" value="ABC_transporter-like_CS"/>
</dbReference>
<organism evidence="10 11">
    <name type="scientific">Lentibacillus kapialis</name>
    <dbReference type="NCBI Taxonomy" id="340214"/>
    <lineage>
        <taxon>Bacteria</taxon>
        <taxon>Bacillati</taxon>
        <taxon>Bacillota</taxon>
        <taxon>Bacilli</taxon>
        <taxon>Bacillales</taxon>
        <taxon>Bacillaceae</taxon>
        <taxon>Lentibacillus</taxon>
    </lineage>
</organism>